<dbReference type="InterPro" id="IPR018389">
    <property type="entry name" value="DctP_fam"/>
</dbReference>
<evidence type="ECO:0000313" key="6">
    <source>
        <dbReference type="Proteomes" id="UP000095039"/>
    </source>
</evidence>
<dbReference type="NCBIfam" id="NF037995">
    <property type="entry name" value="TRAP_S1"/>
    <property type="match status" value="1"/>
</dbReference>
<protein>
    <submittedName>
        <fullName evidence="5">C4-dicarboxylate ABC transporter</fullName>
    </submittedName>
</protein>
<dbReference type="PANTHER" id="PTHR33376:SF7">
    <property type="entry name" value="C4-DICARBOXYLATE-BINDING PROTEIN DCTB"/>
    <property type="match status" value="1"/>
</dbReference>
<evidence type="ECO:0000256" key="1">
    <source>
        <dbReference type="ARBA" id="ARBA00009023"/>
    </source>
</evidence>
<accession>A0A1E5CBH1</accession>
<dbReference type="Gene3D" id="3.40.190.170">
    <property type="entry name" value="Bacterial extracellular solute-binding protein, family 7"/>
    <property type="match status" value="1"/>
</dbReference>
<evidence type="ECO:0000313" key="5">
    <source>
        <dbReference type="EMBL" id="OEE62856.1"/>
    </source>
</evidence>
<proteinExistence type="inferred from homology"/>
<keyword evidence="3 4" id="KW-0732">Signal</keyword>
<reference evidence="5 6" key="1">
    <citation type="journal article" date="2012" name="Science">
        <title>Ecological populations of bacteria act as socially cohesive units of antibiotic production and resistance.</title>
        <authorList>
            <person name="Cordero O.X."/>
            <person name="Wildschutte H."/>
            <person name="Kirkup B."/>
            <person name="Proehl S."/>
            <person name="Ngo L."/>
            <person name="Hussain F."/>
            <person name="Le Roux F."/>
            <person name="Mincer T."/>
            <person name="Polz M.F."/>
        </authorList>
    </citation>
    <scope>NUCLEOTIDE SEQUENCE [LARGE SCALE GENOMIC DNA]</scope>
    <source>
        <strain evidence="5 6">FF-454</strain>
    </source>
</reference>
<evidence type="ECO:0000256" key="4">
    <source>
        <dbReference type="SAM" id="SignalP"/>
    </source>
</evidence>
<evidence type="ECO:0000256" key="2">
    <source>
        <dbReference type="ARBA" id="ARBA00022448"/>
    </source>
</evidence>
<keyword evidence="2" id="KW-0813">Transport</keyword>
<feature type="chain" id="PRO_5009172622" evidence="4">
    <location>
        <begin position="27"/>
        <end position="344"/>
    </location>
</feature>
<dbReference type="GO" id="GO:0055085">
    <property type="term" value="P:transmembrane transport"/>
    <property type="evidence" value="ECO:0007669"/>
    <property type="project" value="InterPro"/>
</dbReference>
<feature type="signal peptide" evidence="4">
    <location>
        <begin position="1"/>
        <end position="26"/>
    </location>
</feature>
<name>A0A1E5CBH1_9GAMM</name>
<dbReference type="PANTHER" id="PTHR33376">
    <property type="match status" value="1"/>
</dbReference>
<dbReference type="Pfam" id="PF03480">
    <property type="entry name" value="DctP"/>
    <property type="match status" value="1"/>
</dbReference>
<comment type="similarity">
    <text evidence="1">Belongs to the bacterial solute-binding protein 7 family.</text>
</comment>
<comment type="caution">
    <text evidence="5">The sequence shown here is derived from an EMBL/GenBank/DDBJ whole genome shotgun (WGS) entry which is preliminary data.</text>
</comment>
<keyword evidence="6" id="KW-1185">Reference proteome</keyword>
<dbReference type="Proteomes" id="UP000095039">
    <property type="component" value="Unassembled WGS sequence"/>
</dbReference>
<dbReference type="EMBL" id="AJWN02000032">
    <property type="protein sequence ID" value="OEE62856.1"/>
    <property type="molecule type" value="Genomic_DNA"/>
</dbReference>
<evidence type="ECO:0000256" key="3">
    <source>
        <dbReference type="ARBA" id="ARBA00022729"/>
    </source>
</evidence>
<dbReference type="AlphaFoldDB" id="A0A1E5CBH1"/>
<dbReference type="RefSeq" id="WP_016958554.1">
    <property type="nucleotide sequence ID" value="NZ_AJWN02000032.1"/>
</dbReference>
<gene>
    <name evidence="5" type="ORF">A1OK_19940</name>
</gene>
<organism evidence="5 6">
    <name type="scientific">Enterovibrio norvegicus FF-454</name>
    <dbReference type="NCBI Taxonomy" id="1185651"/>
    <lineage>
        <taxon>Bacteria</taxon>
        <taxon>Pseudomonadati</taxon>
        <taxon>Pseudomonadota</taxon>
        <taxon>Gammaproteobacteria</taxon>
        <taxon>Vibrionales</taxon>
        <taxon>Vibrionaceae</taxon>
        <taxon>Enterovibrio</taxon>
    </lineage>
</organism>
<sequence>MKIRKVFLQGIAICLVWMTMLTHSLAATEPPAVWRFGLEEIEGSVQDIYAQAFKKKVEDKSQGEVAVDIYSYGMLGESEDLTALTAIGTLQLTHASMGIIGAQVPEMQVFTIPYLFSADDELNQRVLSSNPTLYEILGNALIDQDLRLMTIYLEGDMVWSTNKLIRKPRDFNQFKMRVMNSSLVIETFKLFGAQALPLPYSQVYGSLQARIIEGQSNPIFSIEEMKFYEVTEYLIWSGQQKFTTSVLANQAWYLTLSSAHKRILSETIEELSPYIFEQQTKLNKAQLKTIKKSKPSMTMVTLTKREKAAFKKASDPIRKQYIENAGEAGKRLLEALEADFNNVK</sequence>
<dbReference type="InterPro" id="IPR038404">
    <property type="entry name" value="TRAP_DctP_sf"/>
</dbReference>